<dbReference type="Pfam" id="PF13276">
    <property type="entry name" value="HTH_21"/>
    <property type="match status" value="1"/>
</dbReference>
<evidence type="ECO:0000313" key="9">
    <source>
        <dbReference type="Proteomes" id="UP000243680"/>
    </source>
</evidence>
<dbReference type="Pfam" id="PF00665">
    <property type="entry name" value="rve"/>
    <property type="match status" value="1"/>
</dbReference>
<dbReference type="InterPro" id="IPR036397">
    <property type="entry name" value="RNaseH_sf"/>
</dbReference>
<evidence type="ECO:0000313" key="2">
    <source>
        <dbReference type="EMBL" id="AOJ76295.1"/>
    </source>
</evidence>
<reference evidence="5 9" key="1">
    <citation type="submission" date="2015-12" db="EMBL/GenBank/DDBJ databases">
        <title>Diversity of Burkholderia near neighbor genomes.</title>
        <authorList>
            <person name="Sahl J."/>
            <person name="Wagner D."/>
            <person name="Keim P."/>
        </authorList>
    </citation>
    <scope>NUCLEOTIDE SEQUENCE [LARGE SCALE GENOMIC DNA]</scope>
    <source>
        <strain evidence="5 9">MSMB0783</strain>
    </source>
</reference>
<dbReference type="EMBL" id="CP013421">
    <property type="protein sequence ID" value="AOJ77328.1"/>
    <property type="molecule type" value="Genomic_DNA"/>
</dbReference>
<dbReference type="EMBL" id="CP013421">
    <property type="protein sequence ID" value="AOJ77322.1"/>
    <property type="molecule type" value="Genomic_DNA"/>
</dbReference>
<evidence type="ECO:0000313" key="3">
    <source>
        <dbReference type="EMBL" id="AOJ76349.1"/>
    </source>
</evidence>
<dbReference type="InterPro" id="IPR048020">
    <property type="entry name" value="Transpos_IS3"/>
</dbReference>
<evidence type="ECO:0000313" key="7">
    <source>
        <dbReference type="EMBL" id="AOJ77328.1"/>
    </source>
</evidence>
<dbReference type="PANTHER" id="PTHR46889:SF4">
    <property type="entry name" value="TRANSPOSASE INSO FOR INSERTION SEQUENCE ELEMENT IS911B-RELATED"/>
    <property type="match status" value="1"/>
</dbReference>
<dbReference type="Proteomes" id="UP000243680">
    <property type="component" value="Chromosome 3"/>
</dbReference>
<dbReference type="NCBIfam" id="NF033516">
    <property type="entry name" value="transpos_IS3"/>
    <property type="match status" value="1"/>
</dbReference>
<gene>
    <name evidence="2" type="ORF">WJ35_04960</name>
    <name evidence="3" type="ORF">WJ35_09480</name>
    <name evidence="4" type="ORF">WJ35_13200</name>
    <name evidence="5" type="ORF">WJ35_13240</name>
    <name evidence="6" type="ORF">WJ35_16200</name>
    <name evidence="7" type="ORF">WJ35_16550</name>
    <name evidence="8" type="ORF">WJ35_27895</name>
</gene>
<dbReference type="InterPro" id="IPR050900">
    <property type="entry name" value="Transposase_IS3/IS150/IS904"/>
</dbReference>
<dbReference type="GO" id="GO:0015074">
    <property type="term" value="P:DNA integration"/>
    <property type="evidence" value="ECO:0007669"/>
    <property type="project" value="InterPro"/>
</dbReference>
<dbReference type="Proteomes" id="UP000243680">
    <property type="component" value="Chromosome 1"/>
</dbReference>
<dbReference type="InterPro" id="IPR025948">
    <property type="entry name" value="HTH-like_dom"/>
</dbReference>
<dbReference type="InterPro" id="IPR001584">
    <property type="entry name" value="Integrase_cat-core"/>
</dbReference>
<evidence type="ECO:0000313" key="6">
    <source>
        <dbReference type="EMBL" id="AOJ77322.1"/>
    </source>
</evidence>
<dbReference type="Proteomes" id="UP000243680">
    <property type="component" value="Chromosome 2"/>
</dbReference>
<dbReference type="Pfam" id="PF13333">
    <property type="entry name" value="rve_2"/>
    <property type="match status" value="1"/>
</dbReference>
<evidence type="ECO:0000259" key="1">
    <source>
        <dbReference type="PROSITE" id="PS50994"/>
    </source>
</evidence>
<dbReference type="SUPFAM" id="SSF53098">
    <property type="entry name" value="Ribonuclease H-like"/>
    <property type="match status" value="1"/>
</dbReference>
<dbReference type="EMBL" id="CP013420">
    <property type="protein sequence ID" value="AOJ76397.1"/>
    <property type="molecule type" value="Genomic_DNA"/>
</dbReference>
<dbReference type="PROSITE" id="PS50994">
    <property type="entry name" value="INTEGRASE"/>
    <property type="match status" value="1"/>
</dbReference>
<dbReference type="Gene3D" id="3.30.420.10">
    <property type="entry name" value="Ribonuclease H-like superfamily/Ribonuclease H"/>
    <property type="match status" value="1"/>
</dbReference>
<protein>
    <submittedName>
        <fullName evidence="5">Integrase</fullName>
    </submittedName>
</protein>
<dbReference type="EMBL" id="CP013420">
    <property type="protein sequence ID" value="AOJ76396.1"/>
    <property type="molecule type" value="Genomic_DNA"/>
</dbReference>
<feature type="domain" description="Integrase catalytic" evidence="1">
    <location>
        <begin position="114"/>
        <end position="277"/>
    </location>
</feature>
<dbReference type="PANTHER" id="PTHR46889">
    <property type="entry name" value="TRANSPOSASE INSF FOR INSERTION SEQUENCE IS3B-RELATED"/>
    <property type="match status" value="1"/>
</dbReference>
<dbReference type="InterPro" id="IPR012337">
    <property type="entry name" value="RNaseH-like_sf"/>
</dbReference>
<evidence type="ECO:0000313" key="4">
    <source>
        <dbReference type="EMBL" id="AOJ76396.1"/>
    </source>
</evidence>
<dbReference type="GO" id="GO:0003676">
    <property type="term" value="F:nucleic acid binding"/>
    <property type="evidence" value="ECO:0007669"/>
    <property type="project" value="InterPro"/>
</dbReference>
<accession>A0A1B4LGS8</accession>
<dbReference type="EMBL" id="CP013420">
    <property type="protein sequence ID" value="AOJ76295.1"/>
    <property type="molecule type" value="Genomic_DNA"/>
</dbReference>
<dbReference type="EMBL" id="CP013422">
    <property type="protein sequence ID" value="AOJ79143.1"/>
    <property type="molecule type" value="Genomic_DNA"/>
</dbReference>
<evidence type="ECO:0000313" key="8">
    <source>
        <dbReference type="EMBL" id="AOJ79143.1"/>
    </source>
</evidence>
<dbReference type="AlphaFoldDB" id="A0A1B4LGS8"/>
<sequence length="283" mass="32792">MRQDYPVPPMCRVLGVSVSGYYAWRKRGPSERTQQEPRLEAEVLAAHQRTRESFGPERLKQHLDERGVRIGVHRIRRLRRKLGLRCKQKRRFKATTNSKHDLPVAPNLLNQDFSVTAPNQAWCGDITYIATDEGWLYLAGLKDLYSGEIVGYAMSERMTKNLVMQALFRAVATRRPPAGLIHHSDRGSQYCALAYQALIGQFDMRASMSRRGNCYDNAPIESFWGTLKNELVYHQRFATREQARLAISEYIEIFYNRQRTQARLNYQSPVAFTQRFYLNQIAA</sequence>
<dbReference type="EMBL" id="CP013420">
    <property type="protein sequence ID" value="AOJ76349.1"/>
    <property type="molecule type" value="Genomic_DNA"/>
</dbReference>
<name>A0A1B4LGS8_9BURK</name>
<proteinExistence type="predicted"/>
<organism evidence="5 9">
    <name type="scientific">Burkholderia ubonensis</name>
    <dbReference type="NCBI Taxonomy" id="101571"/>
    <lineage>
        <taxon>Bacteria</taxon>
        <taxon>Pseudomonadati</taxon>
        <taxon>Pseudomonadota</taxon>
        <taxon>Betaproteobacteria</taxon>
        <taxon>Burkholderiales</taxon>
        <taxon>Burkholderiaceae</taxon>
        <taxon>Burkholderia</taxon>
        <taxon>Burkholderia cepacia complex</taxon>
    </lineage>
</organism>
<evidence type="ECO:0000313" key="5">
    <source>
        <dbReference type="EMBL" id="AOJ76397.1"/>
    </source>
</evidence>